<feature type="compositionally biased region" description="Low complexity" evidence="14">
    <location>
        <begin position="75"/>
        <end position="104"/>
    </location>
</feature>
<dbReference type="GO" id="GO:0007399">
    <property type="term" value="P:nervous system development"/>
    <property type="evidence" value="ECO:0007669"/>
    <property type="project" value="UniProtKB-KW"/>
</dbReference>
<keyword evidence="9 12" id="KW-0539">Nucleus</keyword>
<keyword evidence="4" id="KW-0524">Neurogenesis</keyword>
<protein>
    <recommendedName>
        <fullName evidence="11">Homeobox protein unc-4</fullName>
    </recommendedName>
</protein>
<evidence type="ECO:0000256" key="10">
    <source>
        <dbReference type="ARBA" id="ARBA00038351"/>
    </source>
</evidence>
<dbReference type="Gene3D" id="1.10.10.60">
    <property type="entry name" value="Homeodomain-like"/>
    <property type="match status" value="1"/>
</dbReference>
<keyword evidence="16" id="KW-1185">Reference proteome</keyword>
<dbReference type="CDD" id="cd00086">
    <property type="entry name" value="homeodomain"/>
    <property type="match status" value="1"/>
</dbReference>
<feature type="DNA-binding region" description="Homeobox" evidence="12">
    <location>
        <begin position="156"/>
        <end position="215"/>
    </location>
</feature>
<comment type="similarity">
    <text evidence="10">Belongs to the paired homeobox family. Unc-4 subfamily.</text>
</comment>
<feature type="compositionally biased region" description="Acidic residues" evidence="14">
    <location>
        <begin position="522"/>
        <end position="542"/>
    </location>
</feature>
<accession>A0AAJ7L770</accession>
<dbReference type="InterPro" id="IPR009057">
    <property type="entry name" value="Homeodomain-like_sf"/>
</dbReference>
<dbReference type="Pfam" id="PF00046">
    <property type="entry name" value="Homeodomain"/>
    <property type="match status" value="1"/>
</dbReference>
<keyword evidence="5" id="KW-0805">Transcription regulation</keyword>
<dbReference type="PROSITE" id="PS00027">
    <property type="entry name" value="HOMEOBOX_1"/>
    <property type="match status" value="1"/>
</dbReference>
<dbReference type="FunFam" id="1.10.10.60:FF:000057">
    <property type="entry name" value="Short stature homeobox 2"/>
    <property type="match status" value="1"/>
</dbReference>
<dbReference type="GO" id="GO:0000981">
    <property type="term" value="F:DNA-binding transcription factor activity, RNA polymerase II-specific"/>
    <property type="evidence" value="ECO:0007669"/>
    <property type="project" value="InterPro"/>
</dbReference>
<evidence type="ECO:0000256" key="5">
    <source>
        <dbReference type="ARBA" id="ARBA00023015"/>
    </source>
</evidence>
<dbReference type="RefSeq" id="XP_018495914.2">
    <property type="nucleotide sequence ID" value="XM_018640398.2"/>
</dbReference>
<feature type="region of interest" description="Disordered" evidence="14">
    <location>
        <begin position="125"/>
        <end position="157"/>
    </location>
</feature>
<dbReference type="SUPFAM" id="SSF46689">
    <property type="entry name" value="Homeodomain-like"/>
    <property type="match status" value="1"/>
</dbReference>
<sequence length="560" mass="61944">MSPYAAFGAPMPPYSSVPVPALSYVAALQQALQNAAAANAASLSNLTSLAVAQQTELQNSATALGSPANSVQHTGNHNSNNGNNNNNNSSSNNNLINSNSLNNNHSHHASPYSIEGLLYNSKDFNPLPARRDSSDHEDTSDIDDPDRYNGDADSKRRRTRTNFNGWQLEELEKAFEASHYPDVFMREALAMRLDLTESRVQVWFQNRRAKWRKKENTKKGPGRPAHNAHPQTCSGDPIPPEEIERRERDKKEKKLRKQLERQTKRLEQARLKPGVNLTSLQEAIHQALHELWSHSPVKSASELVGQETFALLESMGFNVAELLLKFQMEPSPVLTSPTSHDTGSNSSVDVTASIHRLVSQQGLHGLKPRHGVASFSIDNLLSSAAALVARKSPEPEDMSVKRRPHSVTPPPAGLTPQALFSLAAIHRGAVGLTGVPNPFELLRRAASQSPRESEPEEITGEDDEEKLNVVDCSDSEATGDYDSHPTRNVIGKKLKSKTNSINNNNLLRHNHHHHLLNRHDLDEVDDEDDIEDEDDMGDDDHEVDALDRGNDRVDRGSKQK</sequence>
<dbReference type="GO" id="GO:0005634">
    <property type="term" value="C:nucleus"/>
    <property type="evidence" value="ECO:0007669"/>
    <property type="project" value="UniProtKB-SubCell"/>
</dbReference>
<gene>
    <name evidence="17" type="primary">LOC100900460</name>
</gene>
<evidence type="ECO:0000256" key="1">
    <source>
        <dbReference type="ARBA" id="ARBA00004123"/>
    </source>
</evidence>
<dbReference type="PROSITE" id="PS50071">
    <property type="entry name" value="HOMEOBOX_2"/>
    <property type="match status" value="1"/>
</dbReference>
<feature type="compositionally biased region" description="Basic and acidic residues" evidence="14">
    <location>
        <begin position="242"/>
        <end position="267"/>
    </location>
</feature>
<dbReference type="InterPro" id="IPR001356">
    <property type="entry name" value="HD"/>
</dbReference>
<keyword evidence="8" id="KW-0804">Transcription</keyword>
<feature type="compositionally biased region" description="Basic and acidic residues" evidence="14">
    <location>
        <begin position="543"/>
        <end position="560"/>
    </location>
</feature>
<dbReference type="PANTHER" id="PTHR46799:SF1">
    <property type="entry name" value="HOMEOBOX PROTEIN UNC-4 HOMOLOG"/>
    <property type="match status" value="1"/>
</dbReference>
<name>A0AAJ7L770_9ACAR</name>
<evidence type="ECO:0000256" key="12">
    <source>
        <dbReference type="PROSITE-ProRule" id="PRU00108"/>
    </source>
</evidence>
<dbReference type="GO" id="GO:1990837">
    <property type="term" value="F:sequence-specific double-stranded DNA binding"/>
    <property type="evidence" value="ECO:0007669"/>
    <property type="project" value="TreeGrafter"/>
</dbReference>
<evidence type="ECO:0000259" key="15">
    <source>
        <dbReference type="PROSITE" id="PS50071"/>
    </source>
</evidence>
<dbReference type="InterPro" id="IPR017970">
    <property type="entry name" value="Homeobox_CS"/>
</dbReference>
<evidence type="ECO:0000256" key="6">
    <source>
        <dbReference type="ARBA" id="ARBA00023125"/>
    </source>
</evidence>
<feature type="domain" description="Homeobox" evidence="15">
    <location>
        <begin position="154"/>
        <end position="214"/>
    </location>
</feature>
<evidence type="ECO:0000313" key="17">
    <source>
        <dbReference type="RefSeq" id="XP_018495914.2"/>
    </source>
</evidence>
<evidence type="ECO:0000256" key="11">
    <source>
        <dbReference type="ARBA" id="ARBA00069290"/>
    </source>
</evidence>
<feature type="compositionally biased region" description="Polar residues" evidence="14">
    <location>
        <begin position="60"/>
        <end position="74"/>
    </location>
</feature>
<keyword evidence="7 12" id="KW-0371">Homeobox</keyword>
<proteinExistence type="inferred from homology"/>
<keyword evidence="3" id="KW-0221">Differentiation</keyword>
<evidence type="ECO:0000256" key="9">
    <source>
        <dbReference type="ARBA" id="ARBA00023242"/>
    </source>
</evidence>
<feature type="region of interest" description="Disordered" evidence="14">
    <location>
        <begin position="518"/>
        <end position="560"/>
    </location>
</feature>
<feature type="region of interest" description="Disordered" evidence="14">
    <location>
        <begin position="391"/>
        <end position="412"/>
    </location>
</feature>
<evidence type="ECO:0000256" key="13">
    <source>
        <dbReference type="RuleBase" id="RU000682"/>
    </source>
</evidence>
<dbReference type="Proteomes" id="UP000694867">
    <property type="component" value="Unplaced"/>
</dbReference>
<dbReference type="GO" id="GO:0030154">
    <property type="term" value="P:cell differentiation"/>
    <property type="evidence" value="ECO:0007669"/>
    <property type="project" value="UniProtKB-KW"/>
</dbReference>
<dbReference type="AlphaFoldDB" id="A0AAJ7L770"/>
<feature type="region of interest" description="Disordered" evidence="14">
    <location>
        <begin position="445"/>
        <end position="467"/>
    </location>
</feature>
<dbReference type="GeneID" id="100900460"/>
<feature type="region of interest" description="Disordered" evidence="14">
    <location>
        <begin position="60"/>
        <end position="108"/>
    </location>
</feature>
<evidence type="ECO:0000256" key="2">
    <source>
        <dbReference type="ARBA" id="ARBA00022473"/>
    </source>
</evidence>
<dbReference type="SMART" id="SM00389">
    <property type="entry name" value="HOX"/>
    <property type="match status" value="1"/>
</dbReference>
<comment type="subcellular location">
    <subcellularLocation>
        <location evidence="1 12 13">Nucleus</location>
    </subcellularLocation>
</comment>
<evidence type="ECO:0000313" key="16">
    <source>
        <dbReference type="Proteomes" id="UP000694867"/>
    </source>
</evidence>
<evidence type="ECO:0000256" key="8">
    <source>
        <dbReference type="ARBA" id="ARBA00023163"/>
    </source>
</evidence>
<feature type="compositionally biased region" description="Acidic residues" evidence="14">
    <location>
        <begin position="454"/>
        <end position="465"/>
    </location>
</feature>
<keyword evidence="6 12" id="KW-0238">DNA-binding</keyword>
<reference evidence="17" key="1">
    <citation type="submission" date="2025-08" db="UniProtKB">
        <authorList>
            <consortium name="RefSeq"/>
        </authorList>
    </citation>
    <scope>IDENTIFICATION</scope>
</reference>
<organism evidence="16 17">
    <name type="scientific">Galendromus occidentalis</name>
    <name type="common">western predatory mite</name>
    <dbReference type="NCBI Taxonomy" id="34638"/>
    <lineage>
        <taxon>Eukaryota</taxon>
        <taxon>Metazoa</taxon>
        <taxon>Ecdysozoa</taxon>
        <taxon>Arthropoda</taxon>
        <taxon>Chelicerata</taxon>
        <taxon>Arachnida</taxon>
        <taxon>Acari</taxon>
        <taxon>Parasitiformes</taxon>
        <taxon>Mesostigmata</taxon>
        <taxon>Gamasina</taxon>
        <taxon>Phytoseioidea</taxon>
        <taxon>Phytoseiidae</taxon>
        <taxon>Typhlodrominae</taxon>
        <taxon>Galendromus</taxon>
    </lineage>
</organism>
<evidence type="ECO:0000256" key="7">
    <source>
        <dbReference type="ARBA" id="ARBA00023155"/>
    </source>
</evidence>
<evidence type="ECO:0000256" key="4">
    <source>
        <dbReference type="ARBA" id="ARBA00022902"/>
    </source>
</evidence>
<feature type="compositionally biased region" description="Basic and acidic residues" evidence="14">
    <location>
        <begin position="129"/>
        <end position="154"/>
    </location>
</feature>
<feature type="compositionally biased region" description="Basic and acidic residues" evidence="14">
    <location>
        <begin position="391"/>
        <end position="400"/>
    </location>
</feature>
<dbReference type="PANTHER" id="PTHR46799">
    <property type="entry name" value="HOMEOBOX PROTEIN UNC-4 HOMOLOG"/>
    <property type="match status" value="1"/>
</dbReference>
<dbReference type="KEGG" id="goe:100900460"/>
<evidence type="ECO:0000256" key="14">
    <source>
        <dbReference type="SAM" id="MobiDB-lite"/>
    </source>
</evidence>
<keyword evidence="2" id="KW-0217">Developmental protein</keyword>
<evidence type="ECO:0000256" key="3">
    <source>
        <dbReference type="ARBA" id="ARBA00022782"/>
    </source>
</evidence>
<feature type="region of interest" description="Disordered" evidence="14">
    <location>
        <begin position="211"/>
        <end position="267"/>
    </location>
</feature>